<reference evidence="1" key="1">
    <citation type="submission" date="2021-06" db="EMBL/GenBank/DDBJ databases">
        <authorList>
            <person name="Kallberg Y."/>
            <person name="Tangrot J."/>
            <person name="Rosling A."/>
        </authorList>
    </citation>
    <scope>NUCLEOTIDE SEQUENCE</scope>
    <source>
        <strain evidence="1">28 12/20/2015</strain>
    </source>
</reference>
<gene>
    <name evidence="1" type="ORF">SPELUC_LOCUS8745</name>
</gene>
<sequence>MVTYSASNQKSINCLVGQVTSRIEGAYTNLKAYLQTLAEDLYRVHTKISLMVANQKNEINSLVASKHICFLVFAHNNQFYANIRGKISTFALKKINEEYQKASCAIAQNSLPPCTGSFIQTIGLPCAHHIQCLEGSQSLGLEDIHVHWWIQGRSPISQLEEHNPNIVYTKERPIDATNNQSSNSTRRDPSGFESVEQN</sequence>
<accession>A0ACA9NER9</accession>
<protein>
    <submittedName>
        <fullName evidence="1">4417_t:CDS:1</fullName>
    </submittedName>
</protein>
<name>A0ACA9NER9_9GLOM</name>
<comment type="caution">
    <text evidence="1">The sequence shown here is derived from an EMBL/GenBank/DDBJ whole genome shotgun (WGS) entry which is preliminary data.</text>
</comment>
<proteinExistence type="predicted"/>
<feature type="non-terminal residue" evidence="1">
    <location>
        <position position="198"/>
    </location>
</feature>
<evidence type="ECO:0000313" key="1">
    <source>
        <dbReference type="EMBL" id="CAG8646052.1"/>
    </source>
</evidence>
<dbReference type="EMBL" id="CAJVPW010013563">
    <property type="protein sequence ID" value="CAG8646052.1"/>
    <property type="molecule type" value="Genomic_DNA"/>
</dbReference>
<evidence type="ECO:0000313" key="2">
    <source>
        <dbReference type="Proteomes" id="UP000789366"/>
    </source>
</evidence>
<organism evidence="1 2">
    <name type="scientific">Cetraspora pellucida</name>
    <dbReference type="NCBI Taxonomy" id="1433469"/>
    <lineage>
        <taxon>Eukaryota</taxon>
        <taxon>Fungi</taxon>
        <taxon>Fungi incertae sedis</taxon>
        <taxon>Mucoromycota</taxon>
        <taxon>Glomeromycotina</taxon>
        <taxon>Glomeromycetes</taxon>
        <taxon>Diversisporales</taxon>
        <taxon>Gigasporaceae</taxon>
        <taxon>Cetraspora</taxon>
    </lineage>
</organism>
<keyword evidence="2" id="KW-1185">Reference proteome</keyword>
<dbReference type="Proteomes" id="UP000789366">
    <property type="component" value="Unassembled WGS sequence"/>
</dbReference>